<dbReference type="GO" id="GO:0055088">
    <property type="term" value="P:lipid homeostasis"/>
    <property type="evidence" value="ECO:0007669"/>
    <property type="project" value="TreeGrafter"/>
</dbReference>
<accession>A0A1G2T5D4</accession>
<name>A0A1G2T5D4_9BACT</name>
<sequence length="235" mass="26703">MKKILLVHGWNHDNYTRSGCTDAWSNRSRFVEALSAHFEVVRFNLPGFCGEKEPERPWVLSDFTRYLDQVIQKEKPDITLGYSFGGAVLLHWMAVPGDKTVKAFLVSPAILRRYENKSVSIGWLKAVLPERLIVLARDFYLVSVVRNPYYAKASSVMRETYRNIVGLDLREDLLKVSDELVLIYGEKDSTTPPGPVKDFLALRKSHHKLHVIENGGHDIANTHTDELVSVIVNLA</sequence>
<dbReference type="EMBL" id="MHVI01000010">
    <property type="protein sequence ID" value="OHA91801.1"/>
    <property type="molecule type" value="Genomic_DNA"/>
</dbReference>
<dbReference type="GO" id="GO:0006654">
    <property type="term" value="P:phosphatidic acid biosynthetic process"/>
    <property type="evidence" value="ECO:0007669"/>
    <property type="project" value="TreeGrafter"/>
</dbReference>
<comment type="caution">
    <text evidence="2">The sequence shown here is derived from an EMBL/GenBank/DDBJ whole genome shotgun (WGS) entry which is preliminary data.</text>
</comment>
<dbReference type="GO" id="GO:0052689">
    <property type="term" value="F:carboxylic ester hydrolase activity"/>
    <property type="evidence" value="ECO:0007669"/>
    <property type="project" value="TreeGrafter"/>
</dbReference>
<dbReference type="PANTHER" id="PTHR42886:SF29">
    <property type="entry name" value="PUMMELIG, ISOFORM A"/>
    <property type="match status" value="1"/>
</dbReference>
<dbReference type="GO" id="GO:0042171">
    <property type="term" value="F:lysophosphatidic acid acyltransferase activity"/>
    <property type="evidence" value="ECO:0007669"/>
    <property type="project" value="TreeGrafter"/>
</dbReference>
<protein>
    <recommendedName>
        <fullName evidence="1">AB hydrolase-1 domain-containing protein</fullName>
    </recommendedName>
</protein>
<dbReference type="SUPFAM" id="SSF53474">
    <property type="entry name" value="alpha/beta-Hydrolases"/>
    <property type="match status" value="1"/>
</dbReference>
<dbReference type="Gene3D" id="3.40.50.1820">
    <property type="entry name" value="alpha/beta hydrolase"/>
    <property type="match status" value="1"/>
</dbReference>
<reference evidence="2 3" key="1">
    <citation type="journal article" date="2016" name="Nat. Commun.">
        <title>Thousands of microbial genomes shed light on interconnected biogeochemical processes in an aquifer system.</title>
        <authorList>
            <person name="Anantharaman K."/>
            <person name="Brown C.T."/>
            <person name="Hug L.A."/>
            <person name="Sharon I."/>
            <person name="Castelle C.J."/>
            <person name="Probst A.J."/>
            <person name="Thomas B.C."/>
            <person name="Singh A."/>
            <person name="Wilkins M.J."/>
            <person name="Karaoz U."/>
            <person name="Brodie E.L."/>
            <person name="Williams K.H."/>
            <person name="Hubbard S.S."/>
            <person name="Banfield J.F."/>
        </authorList>
    </citation>
    <scope>NUCLEOTIDE SEQUENCE [LARGE SCALE GENOMIC DNA]</scope>
</reference>
<feature type="domain" description="AB hydrolase-1" evidence="1">
    <location>
        <begin position="4"/>
        <end position="228"/>
    </location>
</feature>
<dbReference type="PANTHER" id="PTHR42886">
    <property type="entry name" value="RE40534P-RELATED"/>
    <property type="match status" value="1"/>
</dbReference>
<evidence type="ECO:0000259" key="1">
    <source>
        <dbReference type="Pfam" id="PF12697"/>
    </source>
</evidence>
<dbReference type="InterPro" id="IPR000073">
    <property type="entry name" value="AB_hydrolase_1"/>
</dbReference>
<evidence type="ECO:0000313" key="3">
    <source>
        <dbReference type="Proteomes" id="UP000177746"/>
    </source>
</evidence>
<proteinExistence type="predicted"/>
<gene>
    <name evidence="2" type="ORF">A2665_02270</name>
</gene>
<dbReference type="Proteomes" id="UP000177746">
    <property type="component" value="Unassembled WGS sequence"/>
</dbReference>
<dbReference type="Pfam" id="PF12697">
    <property type="entry name" value="Abhydrolase_6"/>
    <property type="match status" value="1"/>
</dbReference>
<dbReference type="InterPro" id="IPR029058">
    <property type="entry name" value="AB_hydrolase_fold"/>
</dbReference>
<dbReference type="AlphaFoldDB" id="A0A1G2T5D4"/>
<organism evidence="2 3">
    <name type="scientific">Candidatus Zambryskibacteria bacterium RIFCSPHIGHO2_01_FULL_46_30</name>
    <dbReference type="NCBI Taxonomy" id="1802739"/>
    <lineage>
        <taxon>Bacteria</taxon>
        <taxon>Candidatus Zambryskiibacteriota</taxon>
    </lineage>
</organism>
<evidence type="ECO:0000313" key="2">
    <source>
        <dbReference type="EMBL" id="OHA91801.1"/>
    </source>
</evidence>